<comment type="caution">
    <text evidence="3">The sequence shown here is derived from an EMBL/GenBank/DDBJ whole genome shotgun (WGS) entry which is preliminary data.</text>
</comment>
<dbReference type="RefSeq" id="WP_250420838.1">
    <property type="nucleotide sequence ID" value="NZ_JAJKBJ010000006.1"/>
</dbReference>
<gene>
    <name evidence="3" type="ORF">LOX96_06740</name>
</gene>
<sequence>MRLNESPHTLLALFEKALGQKKILRYMHSKEVNFSHVLLEQDRSLAYYSRKIAAIFIKCPNRYNYDTLVSWQILETYRVLNTALASTLVKKSVKQDLLVLKKDMEKLPFLKTLLTAIDTGVVQTSAVCSGHGVWYLKDGYVDLEAVDSTVMLVSGEGGGLSDNLAVDIENDLFDPNNVAVIKKENSEEEPSINPYPTFFNRQTPQKLPNLCLVDDDHSLPKPRVIEPLTGRVLYDLQSDPKNKNYFSLATVLQQVKGRVVFWAGCTGVRDVEERRLGAYLDYNWARKDEVVVNKRKTEAEGSSGKSLKVMEEQGQFTSSL</sequence>
<dbReference type="EMBL" id="JAJKBJ010000006">
    <property type="protein sequence ID" value="MCL9683784.1"/>
    <property type="molecule type" value="Genomic_DNA"/>
</dbReference>
<dbReference type="AlphaFoldDB" id="A0A9X2CZM1"/>
<dbReference type="Proteomes" id="UP001139721">
    <property type="component" value="Unassembled WGS sequence"/>
</dbReference>
<organism evidence="3 4">
    <name type="scientific">Legionella maioricensis</name>
    <dbReference type="NCBI Taxonomy" id="2896528"/>
    <lineage>
        <taxon>Bacteria</taxon>
        <taxon>Pseudomonadati</taxon>
        <taxon>Pseudomonadota</taxon>
        <taxon>Gammaproteobacteria</taxon>
        <taxon>Legionellales</taxon>
        <taxon>Legionellaceae</taxon>
        <taxon>Legionella</taxon>
    </lineage>
</organism>
<evidence type="ECO:0000313" key="4">
    <source>
        <dbReference type="Proteomes" id="UP001139721"/>
    </source>
</evidence>
<dbReference type="InterPro" id="IPR049196">
    <property type="entry name" value="DUF6863"/>
</dbReference>
<evidence type="ECO:0000256" key="1">
    <source>
        <dbReference type="SAM" id="MobiDB-lite"/>
    </source>
</evidence>
<evidence type="ECO:0000259" key="2">
    <source>
        <dbReference type="Pfam" id="PF21727"/>
    </source>
</evidence>
<feature type="region of interest" description="Disordered" evidence="1">
    <location>
        <begin position="298"/>
        <end position="320"/>
    </location>
</feature>
<accession>A0A9X2CZM1</accession>
<proteinExistence type="predicted"/>
<feature type="domain" description="DUF6863" evidence="2">
    <location>
        <begin position="1"/>
        <end position="118"/>
    </location>
</feature>
<protein>
    <recommendedName>
        <fullName evidence="2">DUF6863 domain-containing protein</fullName>
    </recommendedName>
</protein>
<keyword evidence="4" id="KW-1185">Reference proteome</keyword>
<evidence type="ECO:0000313" key="3">
    <source>
        <dbReference type="EMBL" id="MCL9683784.1"/>
    </source>
</evidence>
<dbReference type="Pfam" id="PF21727">
    <property type="entry name" value="DUF6863"/>
    <property type="match status" value="1"/>
</dbReference>
<reference evidence="3" key="1">
    <citation type="submission" date="2021-11" db="EMBL/GenBank/DDBJ databases">
        <title>Legionella maioricencis sp. nov., a new species isolated from hot water samples in Mallorca.</title>
        <authorList>
            <person name="Crespi S."/>
            <person name="Drasar V."/>
            <person name="Salva-Serra F."/>
            <person name="Jaen-Luchoro D."/>
            <person name="Pineiro-Iglesias B."/>
            <person name="Aliaga F."/>
            <person name="Fernandez-Juarez V."/>
            <person name="Coll G."/>
            <person name="Moore E.R.B."/>
            <person name="Bennasar-Figueras A."/>
        </authorList>
    </citation>
    <scope>NUCLEOTIDE SEQUENCE</scope>
    <source>
        <strain evidence="3">HCPI-6</strain>
    </source>
</reference>
<name>A0A9X2CZM1_9GAMM</name>